<dbReference type="Pfam" id="PF00355">
    <property type="entry name" value="Rieske"/>
    <property type="match status" value="1"/>
</dbReference>
<name>A0AAD6HKY6_9EURO</name>
<evidence type="ECO:0000259" key="6">
    <source>
        <dbReference type="PROSITE" id="PS51296"/>
    </source>
</evidence>
<evidence type="ECO:0000256" key="4">
    <source>
        <dbReference type="ARBA" id="ARBA00023014"/>
    </source>
</evidence>
<dbReference type="PANTHER" id="PTHR21496:SF0">
    <property type="entry name" value="RIESKE DOMAIN-CONTAINING PROTEIN"/>
    <property type="match status" value="1"/>
</dbReference>
<reference evidence="7" key="1">
    <citation type="journal article" date="2023" name="IMA Fungus">
        <title>Comparative genomic study of the Penicillium genus elucidates a diverse pangenome and 15 lateral gene transfer events.</title>
        <authorList>
            <person name="Petersen C."/>
            <person name="Sorensen T."/>
            <person name="Nielsen M.R."/>
            <person name="Sondergaard T.E."/>
            <person name="Sorensen J.L."/>
            <person name="Fitzpatrick D.A."/>
            <person name="Frisvad J.C."/>
            <person name="Nielsen K.L."/>
        </authorList>
    </citation>
    <scope>NUCLEOTIDE SEQUENCE</scope>
    <source>
        <strain evidence="7">IBT 17514</strain>
    </source>
</reference>
<dbReference type="GO" id="GO:0051537">
    <property type="term" value="F:2 iron, 2 sulfur cluster binding"/>
    <property type="evidence" value="ECO:0007669"/>
    <property type="project" value="UniProtKB-KW"/>
</dbReference>
<dbReference type="PROSITE" id="PS51296">
    <property type="entry name" value="RIESKE"/>
    <property type="match status" value="1"/>
</dbReference>
<evidence type="ECO:0000313" key="7">
    <source>
        <dbReference type="EMBL" id="KAJ5724782.1"/>
    </source>
</evidence>
<evidence type="ECO:0000256" key="2">
    <source>
        <dbReference type="ARBA" id="ARBA00022723"/>
    </source>
</evidence>
<keyword evidence="3" id="KW-0408">Iron</keyword>
<organism evidence="7 8">
    <name type="scientific">Penicillium malachiteum</name>
    <dbReference type="NCBI Taxonomy" id="1324776"/>
    <lineage>
        <taxon>Eukaryota</taxon>
        <taxon>Fungi</taxon>
        <taxon>Dikarya</taxon>
        <taxon>Ascomycota</taxon>
        <taxon>Pezizomycotina</taxon>
        <taxon>Eurotiomycetes</taxon>
        <taxon>Eurotiomycetidae</taxon>
        <taxon>Eurotiales</taxon>
        <taxon>Aspergillaceae</taxon>
        <taxon>Penicillium</taxon>
    </lineage>
</organism>
<comment type="cofactor">
    <cofactor evidence="5">
        <name>[2Fe-2S] cluster</name>
        <dbReference type="ChEBI" id="CHEBI:190135"/>
    </cofactor>
</comment>
<evidence type="ECO:0000256" key="5">
    <source>
        <dbReference type="ARBA" id="ARBA00034078"/>
    </source>
</evidence>
<dbReference type="GO" id="GO:0046872">
    <property type="term" value="F:metal ion binding"/>
    <property type="evidence" value="ECO:0007669"/>
    <property type="project" value="UniProtKB-KW"/>
</dbReference>
<evidence type="ECO:0000256" key="1">
    <source>
        <dbReference type="ARBA" id="ARBA00022714"/>
    </source>
</evidence>
<dbReference type="InterPro" id="IPR017941">
    <property type="entry name" value="Rieske_2Fe-2S"/>
</dbReference>
<dbReference type="PANTHER" id="PTHR21496">
    <property type="entry name" value="FERREDOXIN-RELATED"/>
    <property type="match status" value="1"/>
</dbReference>
<feature type="domain" description="Rieske" evidence="6">
    <location>
        <begin position="56"/>
        <end position="122"/>
    </location>
</feature>
<keyword evidence="8" id="KW-1185">Reference proteome</keyword>
<proteinExistence type="predicted"/>
<dbReference type="Proteomes" id="UP001215712">
    <property type="component" value="Unassembled WGS sequence"/>
</dbReference>
<dbReference type="EMBL" id="JAQJAN010000008">
    <property type="protein sequence ID" value="KAJ5724782.1"/>
    <property type="molecule type" value="Genomic_DNA"/>
</dbReference>
<keyword evidence="4" id="KW-0411">Iron-sulfur</keyword>
<evidence type="ECO:0000313" key="8">
    <source>
        <dbReference type="Proteomes" id="UP001215712"/>
    </source>
</evidence>
<sequence>MSEEKSPWTFIGLVSSFPDISQDNAKCHVLPGCKTVSIPRQGIEDTRLNRLSDLSDQVLVFKYKGFMHAIDNQCPHSAFPLKEGNVFDIEDLGTAGIRCFRHGWRFDLFTGKGDGGPHTLNLWDIELRDPSSLEIDTPGKSDKEIWVRRPLQN</sequence>
<dbReference type="Gene3D" id="2.102.10.10">
    <property type="entry name" value="Rieske [2Fe-2S] iron-sulphur domain"/>
    <property type="match status" value="1"/>
</dbReference>
<reference evidence="7" key="2">
    <citation type="submission" date="2023-01" db="EMBL/GenBank/DDBJ databases">
        <authorList>
            <person name="Petersen C."/>
        </authorList>
    </citation>
    <scope>NUCLEOTIDE SEQUENCE</scope>
    <source>
        <strain evidence="7">IBT 17514</strain>
    </source>
</reference>
<comment type="caution">
    <text evidence="7">The sequence shown here is derived from an EMBL/GenBank/DDBJ whole genome shotgun (WGS) entry which is preliminary data.</text>
</comment>
<dbReference type="SUPFAM" id="SSF50022">
    <property type="entry name" value="ISP domain"/>
    <property type="match status" value="1"/>
</dbReference>
<evidence type="ECO:0000256" key="3">
    <source>
        <dbReference type="ARBA" id="ARBA00023004"/>
    </source>
</evidence>
<gene>
    <name evidence="7" type="ORF">N7493_006510</name>
</gene>
<keyword evidence="2" id="KW-0479">Metal-binding</keyword>
<dbReference type="AlphaFoldDB" id="A0AAD6HKY6"/>
<dbReference type="CDD" id="cd03467">
    <property type="entry name" value="Rieske"/>
    <property type="match status" value="1"/>
</dbReference>
<dbReference type="InterPro" id="IPR036922">
    <property type="entry name" value="Rieske_2Fe-2S_sf"/>
</dbReference>
<keyword evidence="1" id="KW-0001">2Fe-2S</keyword>
<accession>A0AAD6HKY6</accession>
<protein>
    <recommendedName>
        <fullName evidence="6">Rieske domain-containing protein</fullName>
    </recommendedName>
</protein>